<dbReference type="Proteomes" id="UP000468388">
    <property type="component" value="Unassembled WGS sequence"/>
</dbReference>
<evidence type="ECO:0000313" key="1">
    <source>
        <dbReference type="EMBL" id="MVT40030.1"/>
    </source>
</evidence>
<sequence length="88" mass="10134">MYIDKGAIEVNEIIERKIDEQMNRLIENASLPNGNTYTPDAGDLNEDTDSNISEFMELEKLINAFLENRKHRVSLMHKMKKILSPIGQ</sequence>
<gene>
    <name evidence="1" type="ORF">GO495_05510</name>
</gene>
<name>A0A6N8J4D7_9BACT</name>
<evidence type="ECO:0000313" key="2">
    <source>
        <dbReference type="Proteomes" id="UP000468388"/>
    </source>
</evidence>
<organism evidence="1 2">
    <name type="scientific">Chitinophaga oryziterrae</name>
    <dbReference type="NCBI Taxonomy" id="1031224"/>
    <lineage>
        <taxon>Bacteria</taxon>
        <taxon>Pseudomonadati</taxon>
        <taxon>Bacteroidota</taxon>
        <taxon>Chitinophagia</taxon>
        <taxon>Chitinophagales</taxon>
        <taxon>Chitinophagaceae</taxon>
        <taxon>Chitinophaga</taxon>
    </lineage>
</organism>
<protein>
    <submittedName>
        <fullName evidence="1">Uncharacterized protein</fullName>
    </submittedName>
</protein>
<dbReference type="EMBL" id="WRXO01000001">
    <property type="protein sequence ID" value="MVT40030.1"/>
    <property type="molecule type" value="Genomic_DNA"/>
</dbReference>
<dbReference type="AlphaFoldDB" id="A0A6N8J4D7"/>
<accession>A0A6N8J4D7</accession>
<keyword evidence="2" id="KW-1185">Reference proteome</keyword>
<dbReference type="RefSeq" id="WP_157298666.1">
    <property type="nucleotide sequence ID" value="NZ_BAAAZB010000005.1"/>
</dbReference>
<reference evidence="1 2" key="1">
    <citation type="submission" date="2019-12" db="EMBL/GenBank/DDBJ databases">
        <title>The draft genomic sequence of strain Chitinophaga oryziterrae JCM 16595.</title>
        <authorList>
            <person name="Zhang X."/>
        </authorList>
    </citation>
    <scope>NUCLEOTIDE SEQUENCE [LARGE SCALE GENOMIC DNA]</scope>
    <source>
        <strain evidence="1 2">JCM 16595</strain>
    </source>
</reference>
<proteinExistence type="predicted"/>
<comment type="caution">
    <text evidence="1">The sequence shown here is derived from an EMBL/GenBank/DDBJ whole genome shotgun (WGS) entry which is preliminary data.</text>
</comment>